<accession>A0A8J5YPQ9</accession>
<proteinExistence type="predicted"/>
<feature type="region of interest" description="Disordered" evidence="3">
    <location>
        <begin position="847"/>
        <end position="867"/>
    </location>
</feature>
<evidence type="ECO:0000256" key="3">
    <source>
        <dbReference type="SAM" id="MobiDB-lite"/>
    </source>
</evidence>
<dbReference type="AlphaFoldDB" id="A0A8J5YPQ9"/>
<evidence type="ECO:0000256" key="2">
    <source>
        <dbReference type="ARBA" id="ARBA00022737"/>
    </source>
</evidence>
<feature type="region of interest" description="Disordered" evidence="3">
    <location>
        <begin position="394"/>
        <end position="415"/>
    </location>
</feature>
<gene>
    <name evidence="5" type="ORF">CXB51_019895</name>
</gene>
<comment type="caution">
    <text evidence="5">The sequence shown here is derived from an EMBL/GenBank/DDBJ whole genome shotgun (WGS) entry which is preliminary data.</text>
</comment>
<organism evidence="5 6">
    <name type="scientific">Gossypium anomalum</name>
    <dbReference type="NCBI Taxonomy" id="47600"/>
    <lineage>
        <taxon>Eukaryota</taxon>
        <taxon>Viridiplantae</taxon>
        <taxon>Streptophyta</taxon>
        <taxon>Embryophyta</taxon>
        <taxon>Tracheophyta</taxon>
        <taxon>Spermatophyta</taxon>
        <taxon>Magnoliopsida</taxon>
        <taxon>eudicotyledons</taxon>
        <taxon>Gunneridae</taxon>
        <taxon>Pentapetalae</taxon>
        <taxon>rosids</taxon>
        <taxon>malvids</taxon>
        <taxon>Malvales</taxon>
        <taxon>Malvaceae</taxon>
        <taxon>Malvoideae</taxon>
        <taxon>Gossypium</taxon>
    </lineage>
</organism>
<protein>
    <recommendedName>
        <fullName evidence="4">F-box domain-containing protein</fullName>
    </recommendedName>
</protein>
<dbReference type="InterPro" id="IPR036047">
    <property type="entry name" value="F-box-like_dom_sf"/>
</dbReference>
<dbReference type="Proteomes" id="UP000701853">
    <property type="component" value="Chromosome 8"/>
</dbReference>
<feature type="domain" description="F-box" evidence="4">
    <location>
        <begin position="21"/>
        <end position="67"/>
    </location>
</feature>
<dbReference type="Gene3D" id="1.20.1280.50">
    <property type="match status" value="2"/>
</dbReference>
<evidence type="ECO:0000259" key="4">
    <source>
        <dbReference type="PROSITE" id="PS50181"/>
    </source>
</evidence>
<dbReference type="InterPro" id="IPR015943">
    <property type="entry name" value="WD40/YVTN_repeat-like_dom_sf"/>
</dbReference>
<dbReference type="Pfam" id="PF12937">
    <property type="entry name" value="F-box-like"/>
    <property type="match status" value="2"/>
</dbReference>
<feature type="domain" description="F-box" evidence="4">
    <location>
        <begin position="421"/>
        <end position="467"/>
    </location>
</feature>
<reference evidence="5 6" key="1">
    <citation type="journal article" date="2021" name="bioRxiv">
        <title>The Gossypium anomalum genome as a resource for cotton improvement and evolutionary analysis of hybrid incompatibility.</title>
        <authorList>
            <person name="Grover C.E."/>
            <person name="Yuan D."/>
            <person name="Arick M.A."/>
            <person name="Miller E.R."/>
            <person name="Hu G."/>
            <person name="Peterson D.G."/>
            <person name="Wendel J.F."/>
            <person name="Udall J.A."/>
        </authorList>
    </citation>
    <scope>NUCLEOTIDE SEQUENCE [LARGE SCALE GENOMIC DNA]</scope>
    <source>
        <strain evidence="5">JFW-Udall</strain>
        <tissue evidence="5">Leaf</tissue>
    </source>
</reference>
<dbReference type="OrthoDB" id="538223at2759"/>
<dbReference type="EMBL" id="JAHUZN010000008">
    <property type="protein sequence ID" value="KAG8486432.1"/>
    <property type="molecule type" value="Genomic_DNA"/>
</dbReference>
<dbReference type="SMART" id="SM00256">
    <property type="entry name" value="FBOX"/>
    <property type="match status" value="2"/>
</dbReference>
<dbReference type="InterPro" id="IPR001810">
    <property type="entry name" value="F-box_dom"/>
</dbReference>
<dbReference type="SUPFAM" id="SSF81383">
    <property type="entry name" value="F-box domain"/>
    <property type="match status" value="2"/>
</dbReference>
<dbReference type="SMART" id="SM00320">
    <property type="entry name" value="WD40"/>
    <property type="match status" value="8"/>
</dbReference>
<dbReference type="Gene3D" id="2.130.10.10">
    <property type="entry name" value="YVTN repeat-like/Quinoprotein amine dehydrogenase"/>
    <property type="match status" value="2"/>
</dbReference>
<dbReference type="PANTHER" id="PTHR44436:SF1">
    <property type="entry name" value="F-BOX_WD REPEAT-CONTAINING PROTEIN 2"/>
    <property type="match status" value="1"/>
</dbReference>
<dbReference type="PROSITE" id="PS50181">
    <property type="entry name" value="FBOX"/>
    <property type="match status" value="2"/>
</dbReference>
<name>A0A8J5YPQ9_9ROSI</name>
<keyword evidence="2" id="KW-0677">Repeat</keyword>
<dbReference type="InterPro" id="IPR036322">
    <property type="entry name" value="WD40_repeat_dom_sf"/>
</dbReference>
<dbReference type="SUPFAM" id="SSF50978">
    <property type="entry name" value="WD40 repeat-like"/>
    <property type="match status" value="2"/>
</dbReference>
<keyword evidence="1" id="KW-0853">WD repeat</keyword>
<sequence length="867" mass="97056">MEHGPSGGSTAMRRRSGVRGGTRMEWLEHDILCIIFSFLDVFDLVRCTAVCKSWNAVIRKSELLQVLYFKLRRDSGESTSSGQRKSMEFGLQEVAMKYHRLCLQRGRINIHQWKAHSVGVDQCRMKMGLLLTGVGDKVMRLWSLDSYKCEEEYYIPDTASLVDFDFDESKIVGLLGSRVGIWTRKGKRSIFPSREGTFSKGLCVRYIDPDAVIGCEDGTACVFDMYSRTCSRIIKMHAGPVTCLALSDDELILSGSSLGSVSISDLASDQRVVRLRSTDSAGIRTLCFNPCSHLVFAGTTVGYTYCWDLRTMKSLWETRISSNVLYSLSHLRSDNSTLAVGGIDGVLRVLNQNTGEVLSRCLIDDERPISSTRNMHAFIEKKKGIRLPEDAEGFNKRGENMEHGPSGGSTAMRRRSGVRGGTRMEWLEHDILCIIFSFLDVFDLVRCTAVCKSWNAVIRKSELLQVLYFKLRRDSGESTSSGQRKSMEFGLQEVAMKYHRLCLQRGRIDIHQWKAHSVGVDQCRLKMGLLLTGVGDKVMRLWSLDSYKCEEEYYIPDTASLVDFDFDESKIVGLLGSRVGIWTRNGKRSIFPSREGTFSKGLCVRYIDPDAVIGCEDGTARVFDMYSRTCSRIIKMHAGPVTCLALSDNELILSGSSLGSVSISDLASDQRVTRLRSTDSAGIRTLCFNPCSHLVFAGTTVGYTYCWDLRTMKSLWETRISSNVLYSLSHLRSDNSTLAVGGIDGVLRVLNQNTGEVLSRCLIDDERPISSTRNMHAFIEKKKGIRLPEDAEVDRIPRTCRPPITCLSVGMKKVVTAHNSKYNLRCNHAAPSLSGWIFQAGRVPTTPAEPHDVTRPQSHSRPCLHVQ</sequence>
<keyword evidence="6" id="KW-1185">Reference proteome</keyword>
<evidence type="ECO:0000313" key="6">
    <source>
        <dbReference type="Proteomes" id="UP000701853"/>
    </source>
</evidence>
<dbReference type="Pfam" id="PF00400">
    <property type="entry name" value="WD40"/>
    <property type="match status" value="2"/>
</dbReference>
<dbReference type="InterPro" id="IPR042627">
    <property type="entry name" value="FBXW2"/>
</dbReference>
<dbReference type="PANTHER" id="PTHR44436">
    <property type="entry name" value="F-BOX/WD REPEAT-CONTAINING PROTEIN 2"/>
    <property type="match status" value="1"/>
</dbReference>
<evidence type="ECO:0000256" key="1">
    <source>
        <dbReference type="ARBA" id="ARBA00022574"/>
    </source>
</evidence>
<dbReference type="InterPro" id="IPR001680">
    <property type="entry name" value="WD40_rpt"/>
</dbReference>
<evidence type="ECO:0000313" key="5">
    <source>
        <dbReference type="EMBL" id="KAG8486432.1"/>
    </source>
</evidence>